<keyword evidence="8" id="KW-0675">Receptor</keyword>
<keyword evidence="5" id="KW-0732">Signal</keyword>
<dbReference type="PANTHER" id="PTHR40980:SF5">
    <property type="entry name" value="TONB-DEPENDENT RECEPTOR"/>
    <property type="match status" value="1"/>
</dbReference>
<evidence type="ECO:0000313" key="8">
    <source>
        <dbReference type="EMBL" id="MBA6157080.1"/>
    </source>
</evidence>
<evidence type="ECO:0000259" key="6">
    <source>
        <dbReference type="Pfam" id="PF00593"/>
    </source>
</evidence>
<dbReference type="InterPro" id="IPR036942">
    <property type="entry name" value="Beta-barrel_TonB_sf"/>
</dbReference>
<dbReference type="Gene3D" id="2.60.40.1120">
    <property type="entry name" value="Carboxypeptidase-like, regulatory domain"/>
    <property type="match status" value="1"/>
</dbReference>
<dbReference type="Proteomes" id="UP000563906">
    <property type="component" value="Unassembled WGS sequence"/>
</dbReference>
<feature type="chain" id="PRO_5032666130" evidence="5">
    <location>
        <begin position="19"/>
        <end position="929"/>
    </location>
</feature>
<dbReference type="PANTHER" id="PTHR40980">
    <property type="entry name" value="PLUG DOMAIN-CONTAINING PROTEIN"/>
    <property type="match status" value="1"/>
</dbReference>
<keyword evidence="9" id="KW-1185">Reference proteome</keyword>
<organism evidence="8 9">
    <name type="scientific">Tenacibaculum pelagium</name>
    <dbReference type="NCBI Taxonomy" id="2759527"/>
    <lineage>
        <taxon>Bacteria</taxon>
        <taxon>Pseudomonadati</taxon>
        <taxon>Bacteroidota</taxon>
        <taxon>Flavobacteriia</taxon>
        <taxon>Flavobacteriales</taxon>
        <taxon>Flavobacteriaceae</taxon>
        <taxon>Tenacibaculum</taxon>
    </lineage>
</organism>
<dbReference type="Gene3D" id="2.40.170.20">
    <property type="entry name" value="TonB-dependent receptor, beta-barrel domain"/>
    <property type="match status" value="1"/>
</dbReference>
<proteinExistence type="inferred from homology"/>
<comment type="caution">
    <text evidence="8">The sequence shown here is derived from an EMBL/GenBank/DDBJ whole genome shotgun (WGS) entry which is preliminary data.</text>
</comment>
<dbReference type="SUPFAM" id="SSF49464">
    <property type="entry name" value="Carboxypeptidase regulatory domain-like"/>
    <property type="match status" value="1"/>
</dbReference>
<feature type="signal peptide" evidence="5">
    <location>
        <begin position="1"/>
        <end position="18"/>
    </location>
</feature>
<evidence type="ECO:0000313" key="9">
    <source>
        <dbReference type="Proteomes" id="UP000563906"/>
    </source>
</evidence>
<feature type="domain" description="TonB-dependent receptor-like beta-barrel" evidence="6">
    <location>
        <begin position="452"/>
        <end position="895"/>
    </location>
</feature>
<dbReference type="InterPro" id="IPR008969">
    <property type="entry name" value="CarboxyPept-like_regulatory"/>
</dbReference>
<name>A0A839ARU9_9FLAO</name>
<protein>
    <submittedName>
        <fullName evidence="8">TonB-dependent receptor</fullName>
    </submittedName>
</protein>
<feature type="domain" description="TonB-dependent receptor plug" evidence="7">
    <location>
        <begin position="130"/>
        <end position="225"/>
    </location>
</feature>
<keyword evidence="4" id="KW-0798">TonB box</keyword>
<accession>A0A839ARU9</accession>
<dbReference type="RefSeq" id="WP_182125584.1">
    <property type="nucleotide sequence ID" value="NZ_JACGLS010000006.1"/>
</dbReference>
<evidence type="ECO:0000256" key="5">
    <source>
        <dbReference type="SAM" id="SignalP"/>
    </source>
</evidence>
<comment type="subcellular location">
    <subcellularLocation>
        <location evidence="1 4">Cell outer membrane</location>
    </subcellularLocation>
</comment>
<dbReference type="GO" id="GO:0009279">
    <property type="term" value="C:cell outer membrane"/>
    <property type="evidence" value="ECO:0007669"/>
    <property type="project" value="UniProtKB-SubCell"/>
</dbReference>
<comment type="similarity">
    <text evidence="4">Belongs to the TonB-dependent receptor family.</text>
</comment>
<evidence type="ECO:0000256" key="1">
    <source>
        <dbReference type="ARBA" id="ARBA00004442"/>
    </source>
</evidence>
<gene>
    <name evidence="8" type="ORF">H3Z83_11200</name>
</gene>
<evidence type="ECO:0000259" key="7">
    <source>
        <dbReference type="Pfam" id="PF07715"/>
    </source>
</evidence>
<dbReference type="AlphaFoldDB" id="A0A839ARU9"/>
<dbReference type="SUPFAM" id="SSF56935">
    <property type="entry name" value="Porins"/>
    <property type="match status" value="1"/>
</dbReference>
<evidence type="ECO:0000256" key="2">
    <source>
        <dbReference type="ARBA" id="ARBA00023136"/>
    </source>
</evidence>
<keyword evidence="3" id="KW-0998">Cell outer membrane</keyword>
<dbReference type="InterPro" id="IPR012910">
    <property type="entry name" value="Plug_dom"/>
</dbReference>
<dbReference type="InterPro" id="IPR000531">
    <property type="entry name" value="Beta-barrel_TonB"/>
</dbReference>
<dbReference type="Pfam" id="PF13715">
    <property type="entry name" value="CarbopepD_reg_2"/>
    <property type="match status" value="1"/>
</dbReference>
<evidence type="ECO:0000256" key="4">
    <source>
        <dbReference type="RuleBase" id="RU003357"/>
    </source>
</evidence>
<evidence type="ECO:0000256" key="3">
    <source>
        <dbReference type="ARBA" id="ARBA00023237"/>
    </source>
</evidence>
<sequence>MKKILFITLICLCNIVFAQDKGTVTGTLTDKEMNGEALPFANVFIKGTTIGGTTDMDGKYTLNVPVGNQTIVFSFIGYQTIEKTIEVKANQTLTINQELGANEGVTLDEVQIKATVSKEKESALLLEQKKAVSIKTTIGAQELSKKGVSDVATAVTKATGISKQEGSNNVYVRGLGDRYNSTTLNGLPLPSNNPSKKNINLDIFSTGIVKLIDINKIYNNQIYGDFGGANINIASKEHTGKPYLEIGLGSGVNSRAAGQDHFYLQDGPGFWGFDNPTYPNNPLTNYNFTTSWDKTTKSPFNTNFSLKGGKKFNIGEESSLSVFGTLAFGNDFKYKNGISRSVNGNAILFTDYNYDSFDYNTNTTGMLNVLYKINSKHKLRYNTLYINSSNQSLDDYNGVINTFDNASEGGGLVRRSTFDRTTLLVNQLLGNHKIKDDYLNGEWGIAFNKLDNIVPDRRQNMLVPQDNDNINGPKIVSDLASSDNHRYYQNLDEKEYAFNGSVNYLFNKNEDEVYNGKITLGYSGKWKDVNFDATQFNFKINRNITQPIIDVNDLDAYFSQNGLNNNYFDIVTFRGNASISNALTPQFYKGRQIISGVFGNIEYKFGEKLTANLGVKYEQIYQKVEWETALQPLGGENYFFKKELLPNLALKYAVNDKNNIKFAASKTYTLPQFKERAPFQFEDVNQTKFGNPYLDLSTNYNFDLRWEMFPKSGEVISLTGFGKIIKNPINEIIVASATNDISYANTGNQAEVFGAEFEIRKEIFNHVRETETEDFDNKLTVGFNTSYMYNNQDINREKVFNDTKGFLNIFPTNTESKLTGASDLLVNADVSYLKEFNKNQNLLMTLAYNYFSDRVYAIGVASKGNLVDQGVSTLDFIAKSKLSDRINVGLSLKNLLNPTVTRTQEIQNVDVLSFKKGVNFGLSFSYKID</sequence>
<dbReference type="Pfam" id="PF00593">
    <property type="entry name" value="TonB_dep_Rec_b-barrel"/>
    <property type="match status" value="1"/>
</dbReference>
<dbReference type="Gene3D" id="2.170.130.10">
    <property type="entry name" value="TonB-dependent receptor, plug domain"/>
    <property type="match status" value="1"/>
</dbReference>
<dbReference type="EMBL" id="JACGLS010000006">
    <property type="protein sequence ID" value="MBA6157080.1"/>
    <property type="molecule type" value="Genomic_DNA"/>
</dbReference>
<dbReference type="InterPro" id="IPR037066">
    <property type="entry name" value="Plug_dom_sf"/>
</dbReference>
<keyword evidence="2 4" id="KW-0472">Membrane</keyword>
<reference evidence="8 9" key="1">
    <citation type="submission" date="2020-07" db="EMBL/GenBank/DDBJ databases">
        <title>Bacterium isolated from marine sediment.</title>
        <authorList>
            <person name="Shang D."/>
            <person name="Du Z.-J."/>
        </authorList>
    </citation>
    <scope>NUCLEOTIDE SEQUENCE [LARGE SCALE GENOMIC DNA]</scope>
    <source>
        <strain evidence="8 9">S7007</strain>
    </source>
</reference>
<dbReference type="Pfam" id="PF07715">
    <property type="entry name" value="Plug"/>
    <property type="match status" value="1"/>
</dbReference>